<name>A0ACB9AWC6_9ASTR</name>
<keyword evidence="2" id="KW-1185">Reference proteome</keyword>
<reference evidence="1 2" key="2">
    <citation type="journal article" date="2022" name="Mol. Ecol. Resour.">
        <title>The genomes of chicory, endive, great burdock and yacon provide insights into Asteraceae paleo-polyploidization history and plant inulin production.</title>
        <authorList>
            <person name="Fan W."/>
            <person name="Wang S."/>
            <person name="Wang H."/>
            <person name="Wang A."/>
            <person name="Jiang F."/>
            <person name="Liu H."/>
            <person name="Zhao H."/>
            <person name="Xu D."/>
            <person name="Zhang Y."/>
        </authorList>
    </citation>
    <scope>NUCLEOTIDE SEQUENCE [LARGE SCALE GENOMIC DNA]</scope>
    <source>
        <strain evidence="2">cv. Yunnan</strain>
        <tissue evidence="1">Leaves</tissue>
    </source>
</reference>
<proteinExistence type="predicted"/>
<organism evidence="1 2">
    <name type="scientific">Smallanthus sonchifolius</name>
    <dbReference type="NCBI Taxonomy" id="185202"/>
    <lineage>
        <taxon>Eukaryota</taxon>
        <taxon>Viridiplantae</taxon>
        <taxon>Streptophyta</taxon>
        <taxon>Embryophyta</taxon>
        <taxon>Tracheophyta</taxon>
        <taxon>Spermatophyta</taxon>
        <taxon>Magnoliopsida</taxon>
        <taxon>eudicotyledons</taxon>
        <taxon>Gunneridae</taxon>
        <taxon>Pentapetalae</taxon>
        <taxon>asterids</taxon>
        <taxon>campanulids</taxon>
        <taxon>Asterales</taxon>
        <taxon>Asteraceae</taxon>
        <taxon>Asteroideae</taxon>
        <taxon>Heliantheae alliance</taxon>
        <taxon>Millerieae</taxon>
        <taxon>Smallanthus</taxon>
    </lineage>
</organism>
<comment type="caution">
    <text evidence="1">The sequence shown here is derived from an EMBL/GenBank/DDBJ whole genome shotgun (WGS) entry which is preliminary data.</text>
</comment>
<evidence type="ECO:0000313" key="1">
    <source>
        <dbReference type="EMBL" id="KAI3714008.1"/>
    </source>
</evidence>
<protein>
    <submittedName>
        <fullName evidence="1">Uncharacterized protein</fullName>
    </submittedName>
</protein>
<evidence type="ECO:0000313" key="2">
    <source>
        <dbReference type="Proteomes" id="UP001056120"/>
    </source>
</evidence>
<dbReference type="EMBL" id="CM042041">
    <property type="protein sequence ID" value="KAI3714008.1"/>
    <property type="molecule type" value="Genomic_DNA"/>
</dbReference>
<sequence>MDCEKLLHASRCSIYTTAGAIKGILFISNERVGFCSDRSLKTYSAAGEVLKFLYKVSIPLGKIKGVEESMNIKMPSNKYVELVSVDDFSFWFLGFPNYKKTLRSLSQTINQSQLLGLGPNLIEIVRHKLTYGSKILSLVHERKIFRNSFSTRDGEKLMHASRCYIYTTAGAISGILFISTERVGFCSDRSLKTYSTIGELLKFQYKVSIPLEKINGVGESMNSKRPSNKYVELVTVDDFSFWFLGFPNYKKTLECVPILSTNMDSRFSSSVMGVPVVSRGLLLSKAYQPVYTLPNSSKINSIERKDGLAVSTKNHGPKLIETVKQKLSYCAKILPLGREGRIFSKSFNTRDCEKLLHASRCSIYTTTGAITGIFFISNERVGFCSDRSLKTYSAAGEVLKFQYKVSIPLGKIKGVGESMNIKRPSNKYVELVSVDDFSFWFLGFLNYKKTLRSLRHTINQTRCLSN</sequence>
<dbReference type="Proteomes" id="UP001056120">
    <property type="component" value="Linkage Group LG24"/>
</dbReference>
<accession>A0ACB9AWC6</accession>
<reference evidence="2" key="1">
    <citation type="journal article" date="2022" name="Mol. Ecol. Resour.">
        <title>The genomes of chicory, endive, great burdock and yacon provide insights into Asteraceae palaeo-polyploidization history and plant inulin production.</title>
        <authorList>
            <person name="Fan W."/>
            <person name="Wang S."/>
            <person name="Wang H."/>
            <person name="Wang A."/>
            <person name="Jiang F."/>
            <person name="Liu H."/>
            <person name="Zhao H."/>
            <person name="Xu D."/>
            <person name="Zhang Y."/>
        </authorList>
    </citation>
    <scope>NUCLEOTIDE SEQUENCE [LARGE SCALE GENOMIC DNA]</scope>
    <source>
        <strain evidence="2">cv. Yunnan</strain>
    </source>
</reference>
<gene>
    <name evidence="1" type="ORF">L1987_72598</name>
</gene>